<keyword evidence="3" id="KW-1185">Reference proteome</keyword>
<evidence type="ECO:0000313" key="3">
    <source>
        <dbReference type="Proteomes" id="UP000235836"/>
    </source>
</evidence>
<feature type="compositionally biased region" description="Basic and acidic residues" evidence="1">
    <location>
        <begin position="281"/>
        <end position="292"/>
    </location>
</feature>
<proteinExistence type="predicted"/>
<evidence type="ECO:0000313" key="2">
    <source>
        <dbReference type="EMBL" id="PMC64809.1"/>
    </source>
</evidence>
<feature type="compositionally biased region" description="Low complexity" evidence="1">
    <location>
        <begin position="106"/>
        <end position="122"/>
    </location>
</feature>
<dbReference type="RefSeq" id="WP_102723624.1">
    <property type="nucleotide sequence ID" value="NZ_PNHG01000004.1"/>
</dbReference>
<organism evidence="2 3">
    <name type="scientific">Corynebacterium tuscaniense</name>
    <dbReference type="NCBI Taxonomy" id="302449"/>
    <lineage>
        <taxon>Bacteria</taxon>
        <taxon>Bacillati</taxon>
        <taxon>Actinomycetota</taxon>
        <taxon>Actinomycetes</taxon>
        <taxon>Mycobacteriales</taxon>
        <taxon>Corynebacteriaceae</taxon>
        <taxon>Corynebacterium</taxon>
    </lineage>
</organism>
<sequence>MATSTQGVRPTTRKWIAAASVVSLALGAVNVVGPFSSEASATPSTVEVTQETDIEIVDEKGPDTEVPDTPGSGPAESSEPSASSESSGSSEPSDSSEPRKSSELAGLSTSGSSFGPSDSRSSSITITARCFGNAVRSPIVWLLPVVLLAQTGGKLIQPYLGQLQGQLDGLNQQINARVQEEMRRHGQNNSDDHGVHGRIGERHDRVNEQYGEQFGEIGRRLNEANGQLQGFVNDPMVQKLGQGAGVILALVAAGFVLFDWCSNEVGEAKTSIKGDGSSEDGSSHDSADEFAK</sequence>
<protein>
    <submittedName>
        <fullName evidence="2">Uncharacterized protein</fullName>
    </submittedName>
</protein>
<feature type="region of interest" description="Disordered" evidence="1">
    <location>
        <begin position="35"/>
        <end position="122"/>
    </location>
</feature>
<feature type="compositionally biased region" description="Low complexity" evidence="1">
    <location>
        <begin position="70"/>
        <end position="95"/>
    </location>
</feature>
<evidence type="ECO:0000256" key="1">
    <source>
        <dbReference type="SAM" id="MobiDB-lite"/>
    </source>
</evidence>
<feature type="compositionally biased region" description="Polar residues" evidence="1">
    <location>
        <begin position="37"/>
        <end position="49"/>
    </location>
</feature>
<name>A0A2N6T675_9CORY</name>
<feature type="region of interest" description="Disordered" evidence="1">
    <location>
        <begin position="269"/>
        <end position="292"/>
    </location>
</feature>
<gene>
    <name evidence="2" type="ORF">CJ203_03900</name>
</gene>
<reference evidence="2 3" key="1">
    <citation type="submission" date="2017-09" db="EMBL/GenBank/DDBJ databases">
        <title>Bacterial strain isolated from the female urinary microbiota.</title>
        <authorList>
            <person name="Thomas-White K."/>
            <person name="Kumar N."/>
            <person name="Forster S."/>
            <person name="Putonti C."/>
            <person name="Lawley T."/>
            <person name="Wolfe A.J."/>
        </authorList>
    </citation>
    <scope>NUCLEOTIDE SEQUENCE [LARGE SCALE GENOMIC DNA]</scope>
    <source>
        <strain evidence="2 3">UMB0792</strain>
    </source>
</reference>
<comment type="caution">
    <text evidence="2">The sequence shown here is derived from an EMBL/GenBank/DDBJ whole genome shotgun (WGS) entry which is preliminary data.</text>
</comment>
<dbReference type="AlphaFoldDB" id="A0A2N6T675"/>
<dbReference type="Proteomes" id="UP000235836">
    <property type="component" value="Unassembled WGS sequence"/>
</dbReference>
<accession>A0A2N6T675</accession>
<dbReference type="EMBL" id="PNHG01000004">
    <property type="protein sequence ID" value="PMC64809.1"/>
    <property type="molecule type" value="Genomic_DNA"/>
</dbReference>